<keyword evidence="2" id="KW-0812">Transmembrane</keyword>
<feature type="region of interest" description="Disordered" evidence="1">
    <location>
        <begin position="1"/>
        <end position="22"/>
    </location>
</feature>
<organism evidence="3 4">
    <name type="scientific">Terrabacter lapilli</name>
    <dbReference type="NCBI Taxonomy" id="436231"/>
    <lineage>
        <taxon>Bacteria</taxon>
        <taxon>Bacillati</taxon>
        <taxon>Actinomycetota</taxon>
        <taxon>Actinomycetes</taxon>
        <taxon>Micrococcales</taxon>
        <taxon>Intrasporangiaceae</taxon>
        <taxon>Terrabacter</taxon>
    </lineage>
</organism>
<reference evidence="4" key="1">
    <citation type="journal article" date="2019" name="Int. J. Syst. Evol. Microbiol.">
        <title>The Global Catalogue of Microorganisms (GCM) 10K type strain sequencing project: providing services to taxonomists for standard genome sequencing and annotation.</title>
        <authorList>
            <consortium name="The Broad Institute Genomics Platform"/>
            <consortium name="The Broad Institute Genome Sequencing Center for Infectious Disease"/>
            <person name="Wu L."/>
            <person name="Ma J."/>
        </authorList>
    </citation>
    <scope>NUCLEOTIDE SEQUENCE [LARGE SCALE GENOMIC DNA]</scope>
    <source>
        <strain evidence="4">JCM 15628</strain>
    </source>
</reference>
<feature type="transmembrane region" description="Helical" evidence="2">
    <location>
        <begin position="164"/>
        <end position="185"/>
    </location>
</feature>
<evidence type="ECO:0000313" key="3">
    <source>
        <dbReference type="EMBL" id="GAA1987293.1"/>
    </source>
</evidence>
<accession>A0ABP5DZS8</accession>
<feature type="compositionally biased region" description="Polar residues" evidence="1">
    <location>
        <begin position="1"/>
        <end position="16"/>
    </location>
</feature>
<feature type="transmembrane region" description="Helical" evidence="2">
    <location>
        <begin position="132"/>
        <end position="152"/>
    </location>
</feature>
<keyword evidence="2" id="KW-0472">Membrane</keyword>
<dbReference type="EMBL" id="BAAAPU010000009">
    <property type="protein sequence ID" value="GAA1987293.1"/>
    <property type="molecule type" value="Genomic_DNA"/>
</dbReference>
<name>A0ABP5DZS8_9MICO</name>
<evidence type="ECO:0000256" key="2">
    <source>
        <dbReference type="SAM" id="Phobius"/>
    </source>
</evidence>
<keyword evidence="4" id="KW-1185">Reference proteome</keyword>
<evidence type="ECO:0000256" key="1">
    <source>
        <dbReference type="SAM" id="MobiDB-lite"/>
    </source>
</evidence>
<feature type="transmembrane region" description="Helical" evidence="2">
    <location>
        <begin position="106"/>
        <end position="125"/>
    </location>
</feature>
<comment type="caution">
    <text evidence="3">The sequence shown here is derived from an EMBL/GenBank/DDBJ whole genome shotgun (WGS) entry which is preliminary data.</text>
</comment>
<feature type="transmembrane region" description="Helical" evidence="2">
    <location>
        <begin position="41"/>
        <end position="58"/>
    </location>
</feature>
<keyword evidence="2" id="KW-1133">Transmembrane helix</keyword>
<gene>
    <name evidence="3" type="ORF">GCM10009817_31050</name>
</gene>
<dbReference type="Proteomes" id="UP001500013">
    <property type="component" value="Unassembled WGS sequence"/>
</dbReference>
<protein>
    <submittedName>
        <fullName evidence="3">DoxX family membrane protein</fullName>
    </submittedName>
</protein>
<proteinExistence type="predicted"/>
<sequence length="195" mass="20868">MGTIPRDTNTQGTATTSRHDPSKGVVTFQEEIVRSSLARKFLAGLRIVLGFTFLWAFIDKVFGLGYMTPAARAWVNGGKPAQGFMKSAEGPFASFFKNIAGPWADWLFMAGLLGIGVALLAGAGLKIAAWSAAVLLALMYLAEFPLGTTGAYTNPLFDSHWIEALGIAVVATTLAGDTWGLGKWWGRHVGNGFLR</sequence>
<evidence type="ECO:0000313" key="4">
    <source>
        <dbReference type="Proteomes" id="UP001500013"/>
    </source>
</evidence>